<dbReference type="EMBL" id="JADYXP020000011">
    <property type="protein sequence ID" value="KAL0114798.1"/>
    <property type="molecule type" value="Genomic_DNA"/>
</dbReference>
<proteinExistence type="predicted"/>
<comment type="caution">
    <text evidence="1">The sequence shown here is derived from an EMBL/GenBank/DDBJ whole genome shotgun (WGS) entry which is preliminary data.</text>
</comment>
<protein>
    <submittedName>
        <fullName evidence="1">Uncharacterized protein</fullName>
    </submittedName>
</protein>
<evidence type="ECO:0000313" key="1">
    <source>
        <dbReference type="EMBL" id="KAL0114798.1"/>
    </source>
</evidence>
<dbReference type="Proteomes" id="UP001430953">
    <property type="component" value="Unassembled WGS sequence"/>
</dbReference>
<dbReference type="AlphaFoldDB" id="A0AAW2FH61"/>
<sequence>MIQHPLITFCIYIFFNRSKTDLSNGCKRWVQCGGNESIIIIRRHGFFLVDLI</sequence>
<gene>
    <name evidence="1" type="ORF">PUN28_011844</name>
</gene>
<name>A0AAW2FH61_9HYME</name>
<evidence type="ECO:0000313" key="2">
    <source>
        <dbReference type="Proteomes" id="UP001430953"/>
    </source>
</evidence>
<reference evidence="1 2" key="1">
    <citation type="submission" date="2023-03" db="EMBL/GenBank/DDBJ databases">
        <title>High recombination rates correlate with genetic variation in Cardiocondyla obscurior ants.</title>
        <authorList>
            <person name="Errbii M."/>
        </authorList>
    </citation>
    <scope>NUCLEOTIDE SEQUENCE [LARGE SCALE GENOMIC DNA]</scope>
    <source>
        <strain evidence="1">Alpha-2009</strain>
        <tissue evidence="1">Whole body</tissue>
    </source>
</reference>
<accession>A0AAW2FH61</accession>
<organism evidence="1 2">
    <name type="scientific">Cardiocondyla obscurior</name>
    <dbReference type="NCBI Taxonomy" id="286306"/>
    <lineage>
        <taxon>Eukaryota</taxon>
        <taxon>Metazoa</taxon>
        <taxon>Ecdysozoa</taxon>
        <taxon>Arthropoda</taxon>
        <taxon>Hexapoda</taxon>
        <taxon>Insecta</taxon>
        <taxon>Pterygota</taxon>
        <taxon>Neoptera</taxon>
        <taxon>Endopterygota</taxon>
        <taxon>Hymenoptera</taxon>
        <taxon>Apocrita</taxon>
        <taxon>Aculeata</taxon>
        <taxon>Formicoidea</taxon>
        <taxon>Formicidae</taxon>
        <taxon>Myrmicinae</taxon>
        <taxon>Cardiocondyla</taxon>
    </lineage>
</organism>
<keyword evidence="2" id="KW-1185">Reference proteome</keyword>